<dbReference type="SUPFAM" id="SSF53335">
    <property type="entry name" value="S-adenosyl-L-methionine-dependent methyltransferases"/>
    <property type="match status" value="1"/>
</dbReference>
<dbReference type="InterPro" id="IPR029063">
    <property type="entry name" value="SAM-dependent_MTases_sf"/>
</dbReference>
<comment type="pathway">
    <text evidence="1">tRNA modification; wybutosine-tRNA(Phe) biosynthesis.</text>
</comment>
<reference evidence="4 5" key="1">
    <citation type="submission" date="2019-09" db="EMBL/GenBank/DDBJ databases">
        <title>Bird 10,000 Genomes (B10K) Project - Family phase.</title>
        <authorList>
            <person name="Zhang G."/>
        </authorList>
    </citation>
    <scope>NUCLEOTIDE SEQUENCE [LARGE SCALE GENOMIC DNA]</scope>
    <source>
        <strain evidence="4">OUT-0004</strain>
    </source>
</reference>
<evidence type="ECO:0000256" key="3">
    <source>
        <dbReference type="ARBA" id="ARBA00022691"/>
    </source>
</evidence>
<dbReference type="InterPro" id="IPR011043">
    <property type="entry name" value="Gal_Oxase/kelch_b-propeller"/>
</dbReference>
<keyword evidence="5" id="KW-1185">Reference proteome</keyword>
<dbReference type="PANTHER" id="PTHR46529">
    <property type="entry name" value="TRNA WYBUTOSINE-SYNTHESIZING PROTEIN 4"/>
    <property type="match status" value="1"/>
</dbReference>
<proteinExistence type="inferred from homology"/>
<dbReference type="Gene3D" id="2.120.10.80">
    <property type="entry name" value="Kelch-type beta propeller"/>
    <property type="match status" value="1"/>
</dbReference>
<organism evidence="4 5">
    <name type="scientific">Steatornis caripensis</name>
    <name type="common">Oilbird</name>
    <dbReference type="NCBI Taxonomy" id="48435"/>
    <lineage>
        <taxon>Eukaryota</taxon>
        <taxon>Metazoa</taxon>
        <taxon>Chordata</taxon>
        <taxon>Craniata</taxon>
        <taxon>Vertebrata</taxon>
        <taxon>Euteleostomi</taxon>
        <taxon>Archelosauria</taxon>
        <taxon>Archosauria</taxon>
        <taxon>Dinosauria</taxon>
        <taxon>Saurischia</taxon>
        <taxon>Theropoda</taxon>
        <taxon>Coelurosauria</taxon>
        <taxon>Aves</taxon>
        <taxon>Neognathae</taxon>
        <taxon>Neoaves</taxon>
        <taxon>Strisores</taxon>
        <taxon>Caprimulgiformes</taxon>
        <taxon>Steatornithidae</taxon>
        <taxon>Steatornis</taxon>
    </lineage>
</organism>
<gene>
    <name evidence="4" type="primary">Lcmt2</name>
    <name evidence="4" type="ORF">STECAR_R14822</name>
</gene>
<dbReference type="PANTHER" id="PTHR46529:SF1">
    <property type="entry name" value="TRNA WYBUTOSINE-SYNTHESIZING PROTEIN 4"/>
    <property type="match status" value="1"/>
</dbReference>
<name>A0A7K6W6Q3_STECA</name>
<dbReference type="AlphaFoldDB" id="A0A7K6W6Q3"/>
<dbReference type="Proteomes" id="UP000516988">
    <property type="component" value="Unassembled WGS sequence"/>
</dbReference>
<dbReference type="GO" id="GO:0031591">
    <property type="term" value="P:wybutosine biosynthetic process"/>
    <property type="evidence" value="ECO:0007669"/>
    <property type="project" value="TreeGrafter"/>
</dbReference>
<evidence type="ECO:0000313" key="4">
    <source>
        <dbReference type="EMBL" id="NWX42589.1"/>
    </source>
</evidence>
<keyword evidence="3" id="KW-0949">S-adenosyl-L-methionine</keyword>
<comment type="caution">
    <text evidence="4">The sequence shown here is derived from an EMBL/GenBank/DDBJ whole genome shotgun (WGS) entry which is preliminary data.</text>
</comment>
<feature type="non-terminal residue" evidence="4">
    <location>
        <position position="1"/>
    </location>
</feature>
<accession>A0A7K6W6Q3</accession>
<dbReference type="EMBL" id="VZSC01005229">
    <property type="protein sequence ID" value="NWX42589.1"/>
    <property type="molecule type" value="Genomic_DNA"/>
</dbReference>
<dbReference type="UniPathway" id="UPA00375"/>
<sequence>RSDALIQWAAEHFSQACFLMYEQMHPDDPFGCVMQQHFRQLNSALLSLAQYPDCEAQQRRFFEKGWTECSVMDMNEFFTCCTPEDEQQRVQALEPFDEYEEWHLKCSHYFVLAASKGMEPSWTPLLSSLPKGCEALLTALSKSCLAEHPGACHKVCFVIPCGWNYTCSISISEILLNMCVAIFRWEKSGTAGEKPRPRPYERLYHTVSCLSSSLALVVGGRTSPSSAGLGMLWLKFPESCNASDPDDITVELVSLQPAAKPAALRWRHSTTEVIFKGEKYLFLYGGRSAVEPVLGDWYFLHTQELSCTVIPVEGPVPESRHSHSACSWKGGVLIAGGLGAAEQPLGSVFFLRELEHSFQWQTVETHPPLIPRYSHTAHVHDGKLLLIGGVWLHSSSVPGITVVDLMTGLCLDYMINVEHLEWPLMLHNHSSVFLPNEKELLLIGGGGNCFSFGTHLNPEPVSLSLSSILTSH</sequence>
<dbReference type="Gene3D" id="3.40.50.150">
    <property type="entry name" value="Vaccinia Virus protein VP39"/>
    <property type="match status" value="1"/>
</dbReference>
<evidence type="ECO:0000313" key="5">
    <source>
        <dbReference type="Proteomes" id="UP000516988"/>
    </source>
</evidence>
<comment type="similarity">
    <text evidence="2">Belongs to the methyltransferase superfamily. LCMT family.</text>
</comment>
<protein>
    <submittedName>
        <fullName evidence="4">TYW4 protein</fullName>
    </submittedName>
</protein>
<dbReference type="SUPFAM" id="SSF50965">
    <property type="entry name" value="Galactose oxidase, central domain"/>
    <property type="match status" value="1"/>
</dbReference>
<dbReference type="GO" id="GO:0008175">
    <property type="term" value="F:tRNA methyltransferase activity"/>
    <property type="evidence" value="ECO:0007669"/>
    <property type="project" value="TreeGrafter"/>
</dbReference>
<dbReference type="OrthoDB" id="203237at2759"/>
<dbReference type="FunFam" id="2.120.10.80:FF:000084">
    <property type="entry name" value="Leucine carboxyl methyltransferase 2"/>
    <property type="match status" value="1"/>
</dbReference>
<evidence type="ECO:0000256" key="1">
    <source>
        <dbReference type="ARBA" id="ARBA00004797"/>
    </source>
</evidence>
<feature type="non-terminal residue" evidence="4">
    <location>
        <position position="472"/>
    </location>
</feature>
<evidence type="ECO:0000256" key="2">
    <source>
        <dbReference type="ARBA" id="ARBA00010703"/>
    </source>
</evidence>
<dbReference type="InterPro" id="IPR015915">
    <property type="entry name" value="Kelch-typ_b-propeller"/>
</dbReference>
<dbReference type="GO" id="GO:0030488">
    <property type="term" value="P:tRNA methylation"/>
    <property type="evidence" value="ECO:0007669"/>
    <property type="project" value="TreeGrafter"/>
</dbReference>
<dbReference type="Pfam" id="PF24681">
    <property type="entry name" value="Kelch_KLHDC2_KLHL20_DRC7"/>
    <property type="match status" value="1"/>
</dbReference>